<dbReference type="PANTHER" id="PTHR43179:SF12">
    <property type="entry name" value="GALACTOFURANOSYLTRANSFERASE GLFT2"/>
    <property type="match status" value="1"/>
</dbReference>
<evidence type="ECO:0008006" key="6">
    <source>
        <dbReference type="Google" id="ProtNLM"/>
    </source>
</evidence>
<organism evidence="4 5">
    <name type="scientific">Methylomonas methanica</name>
    <dbReference type="NCBI Taxonomy" id="421"/>
    <lineage>
        <taxon>Bacteria</taxon>
        <taxon>Pseudomonadati</taxon>
        <taxon>Pseudomonadota</taxon>
        <taxon>Gammaproteobacteria</taxon>
        <taxon>Methylococcales</taxon>
        <taxon>Methylococcaceae</taxon>
        <taxon>Methylomonas</taxon>
    </lineage>
</organism>
<dbReference type="InterPro" id="IPR029044">
    <property type="entry name" value="Nucleotide-diphossugar_trans"/>
</dbReference>
<dbReference type="PANTHER" id="PTHR43179">
    <property type="entry name" value="RHAMNOSYLTRANSFERASE WBBL"/>
    <property type="match status" value="1"/>
</dbReference>
<gene>
    <name evidence="4" type="ORF">A1332_08690</name>
</gene>
<evidence type="ECO:0000256" key="2">
    <source>
        <dbReference type="ARBA" id="ARBA00022676"/>
    </source>
</evidence>
<proteinExistence type="inferred from homology"/>
<accession>A0A177MPG7</accession>
<sequence length="459" mass="51361">MSAPTSLLSEAYIIAIMVNWNGKAYLQASISSVLTELACCGGGLLLVDNASTDGSVDFVRRNFPNVTILQTGVNLGGAGGFSAGMQAALQCKKCEFIWLLDNDIVVESNALAPLLYNLATNPNAGAAGSQICLYNKPDTIQEIGAQFTHWLGGLQQCFSGQQRLPPTEPAFEVDYLAACSILIRRNCLEQIGVFGDFFIFYDDVEWGLRAKQAGWSLWGVPASVIRHQYSATKPIIPWREYYRKRNRLALLAVYSPRRGGIFASLIYLFYLNYNIYFHKWHCYQDLYHAYLWARDDALLGKMGKRDLSGLSSATVKINLECLADSDEILLDIGESPGEALILMKTILQSKPNTTFYLPEYLSHYFRFVDIPAAYLVKNKNCSTVIIGQKYHLKSAIFSAKVIGYKNGSLINMSKLDLVNDFVIRFIALLASLANTPSHWLTLRRIFKKTTCFNKYKICV</sequence>
<comment type="caution">
    <text evidence="4">The sequence shown here is derived from an EMBL/GenBank/DDBJ whole genome shotgun (WGS) entry which is preliminary data.</text>
</comment>
<dbReference type="OrthoDB" id="7665907at2"/>
<dbReference type="Proteomes" id="UP000078090">
    <property type="component" value="Unassembled WGS sequence"/>
</dbReference>
<dbReference type="GO" id="GO:0016757">
    <property type="term" value="F:glycosyltransferase activity"/>
    <property type="evidence" value="ECO:0007669"/>
    <property type="project" value="UniProtKB-KW"/>
</dbReference>
<keyword evidence="3" id="KW-0808">Transferase</keyword>
<dbReference type="RefSeq" id="WP_064007521.1">
    <property type="nucleotide sequence ID" value="NZ_LUUG01000050.1"/>
</dbReference>
<reference evidence="4 5" key="1">
    <citation type="submission" date="2016-03" db="EMBL/GenBank/DDBJ databases">
        <authorList>
            <person name="Ploux O."/>
        </authorList>
    </citation>
    <scope>NUCLEOTIDE SEQUENCE [LARGE SCALE GENOMIC DNA]</scope>
    <source>
        <strain evidence="4 5">R-45363</strain>
    </source>
</reference>
<dbReference type="Gene3D" id="3.90.550.10">
    <property type="entry name" value="Spore Coat Polysaccharide Biosynthesis Protein SpsA, Chain A"/>
    <property type="match status" value="1"/>
</dbReference>
<keyword evidence="2" id="KW-0328">Glycosyltransferase</keyword>
<evidence type="ECO:0000313" key="4">
    <source>
        <dbReference type="EMBL" id="OAI07551.1"/>
    </source>
</evidence>
<comment type="similarity">
    <text evidence="1">Belongs to the glycosyltransferase 2 family.</text>
</comment>
<dbReference type="Pfam" id="PF13641">
    <property type="entry name" value="Glyco_tranf_2_3"/>
    <property type="match status" value="1"/>
</dbReference>
<evidence type="ECO:0000256" key="1">
    <source>
        <dbReference type="ARBA" id="ARBA00006739"/>
    </source>
</evidence>
<dbReference type="CDD" id="cd04186">
    <property type="entry name" value="GT_2_like_c"/>
    <property type="match status" value="1"/>
</dbReference>
<name>A0A177MPG7_METMH</name>
<evidence type="ECO:0000256" key="3">
    <source>
        <dbReference type="ARBA" id="ARBA00022679"/>
    </source>
</evidence>
<dbReference type="SUPFAM" id="SSF53448">
    <property type="entry name" value="Nucleotide-diphospho-sugar transferases"/>
    <property type="match status" value="1"/>
</dbReference>
<dbReference type="AlphaFoldDB" id="A0A177MPG7"/>
<protein>
    <recommendedName>
        <fullName evidence="6">Glycosyltransferase 2-like domain-containing protein</fullName>
    </recommendedName>
</protein>
<dbReference type="EMBL" id="LUUG01000050">
    <property type="protein sequence ID" value="OAI07551.1"/>
    <property type="molecule type" value="Genomic_DNA"/>
</dbReference>
<evidence type="ECO:0000313" key="5">
    <source>
        <dbReference type="Proteomes" id="UP000078090"/>
    </source>
</evidence>